<dbReference type="Proteomes" id="UP001056426">
    <property type="component" value="Chromosome"/>
</dbReference>
<dbReference type="InterPro" id="IPR045748">
    <property type="entry name" value="DcaP"/>
</dbReference>
<gene>
    <name evidence="1" type="ORF">M9189_00030</name>
</gene>
<name>A0A9J6ZR72_9BACT</name>
<dbReference type="Pfam" id="PF19577">
    <property type="entry name" value="DcaP"/>
    <property type="match status" value="1"/>
</dbReference>
<dbReference type="EMBL" id="CP098400">
    <property type="protein sequence ID" value="URW79744.1"/>
    <property type="molecule type" value="Genomic_DNA"/>
</dbReference>
<accession>A0A9J6ZR72</accession>
<dbReference type="SUPFAM" id="SSF56935">
    <property type="entry name" value="Porins"/>
    <property type="match status" value="1"/>
</dbReference>
<evidence type="ECO:0000313" key="2">
    <source>
        <dbReference type="Proteomes" id="UP001056426"/>
    </source>
</evidence>
<organism evidence="1 2">
    <name type="scientific">Xiashengella succiniciproducens</name>
    <dbReference type="NCBI Taxonomy" id="2949635"/>
    <lineage>
        <taxon>Bacteria</taxon>
        <taxon>Pseudomonadati</taxon>
        <taxon>Bacteroidota</taxon>
        <taxon>Bacteroidia</taxon>
        <taxon>Marinilabiliales</taxon>
        <taxon>Marinilabiliaceae</taxon>
        <taxon>Xiashengella</taxon>
    </lineage>
</organism>
<evidence type="ECO:0000313" key="1">
    <source>
        <dbReference type="EMBL" id="URW79744.1"/>
    </source>
</evidence>
<reference evidence="1" key="2">
    <citation type="submission" date="2022-06" db="EMBL/GenBank/DDBJ databases">
        <title>Xiashengella guii gen. nov. sp. nov., a bacterium isolated form anaerobic digestion tank.</title>
        <authorList>
            <person name="Huang H."/>
        </authorList>
    </citation>
    <scope>NUCLEOTIDE SEQUENCE</scope>
    <source>
        <strain evidence="1">Ai-910</strain>
    </source>
</reference>
<dbReference type="InterPro" id="IPR023614">
    <property type="entry name" value="Porin_dom_sf"/>
</dbReference>
<protein>
    <submittedName>
        <fullName evidence="1">DcaP family trimeric outer membrane transporter</fullName>
    </submittedName>
</protein>
<reference evidence="1" key="1">
    <citation type="submission" date="2022-05" db="EMBL/GenBank/DDBJ databases">
        <authorList>
            <person name="Sun X."/>
        </authorList>
    </citation>
    <scope>NUCLEOTIDE SEQUENCE</scope>
    <source>
        <strain evidence="1">Ai-910</strain>
    </source>
</reference>
<proteinExistence type="predicted"/>
<dbReference type="AlphaFoldDB" id="A0A9J6ZR72"/>
<dbReference type="KEGG" id="alkq:M9189_00030"/>
<dbReference type="RefSeq" id="WP_250723833.1">
    <property type="nucleotide sequence ID" value="NZ_CP098400.1"/>
</dbReference>
<keyword evidence="2" id="KW-1185">Reference proteome</keyword>
<sequence length="417" mass="46404">MKNLYLIFAASLISGSIIAQEEKPIEVSFHGFVSVNAAYNSRTSKQTRNNSIYLYPAPLNMNEHGEDLNERGSFDMDASHSRFGLHIKGPTFNGISVSGLIEADFLGDDRASDSDFRLRHAYLSLSYNKFTLLAGQSFHPLHIGDASPKTINQVTGLPMHPLARNPQLRFAWQLTPGFNISATILRQNNSRSTGFYGDNNDRGIPEFVLQTGMGGQGALKAYLTAGYKQLPLPDKFDPNNEKLTMDAFHFQASLRYKTDGLEYRMAALYGDNLTEMVMPGGVGRINKGTEENPDYEYKGLPVAGLWADLNTTHGKWSSGLFAGYLKALGTGDKIDEVLKDFSRDSEIKDILMVAPRITYNLHKNLSAAFEYMWITAGWGGNGDLNANAEDKYNKFGVPINVENFDNHRLLFSITYSF</sequence>
<dbReference type="Gene3D" id="2.40.160.10">
    <property type="entry name" value="Porin"/>
    <property type="match status" value="1"/>
</dbReference>